<proteinExistence type="predicted"/>
<accession>A0A8H4RRM5</accession>
<protein>
    <submittedName>
        <fullName evidence="2">Uncharacterized protein</fullName>
    </submittedName>
</protein>
<evidence type="ECO:0000256" key="1">
    <source>
        <dbReference type="SAM" id="MobiDB-lite"/>
    </source>
</evidence>
<dbReference type="SUPFAM" id="SSF53098">
    <property type="entry name" value="Ribonuclease H-like"/>
    <property type="match status" value="1"/>
</dbReference>
<feature type="region of interest" description="Disordered" evidence="1">
    <location>
        <begin position="298"/>
        <end position="318"/>
    </location>
</feature>
<dbReference type="Proteomes" id="UP000566819">
    <property type="component" value="Unassembled WGS sequence"/>
</dbReference>
<name>A0A8H4RRM5_9HELO</name>
<dbReference type="EMBL" id="JAAMPI010000277">
    <property type="protein sequence ID" value="KAF4633232.1"/>
    <property type="molecule type" value="Genomic_DNA"/>
</dbReference>
<dbReference type="OrthoDB" id="4772757at2759"/>
<evidence type="ECO:0000313" key="2">
    <source>
        <dbReference type="EMBL" id="KAF4633232.1"/>
    </source>
</evidence>
<reference evidence="2 3" key="1">
    <citation type="submission" date="2020-03" db="EMBL/GenBank/DDBJ databases">
        <title>Draft Genome Sequence of Cudoniella acicularis.</title>
        <authorList>
            <person name="Buettner E."/>
            <person name="Kellner H."/>
        </authorList>
    </citation>
    <scope>NUCLEOTIDE SEQUENCE [LARGE SCALE GENOMIC DNA]</scope>
    <source>
        <strain evidence="2 3">DSM 108380</strain>
    </source>
</reference>
<dbReference type="AlphaFoldDB" id="A0A8H4RRM5"/>
<comment type="caution">
    <text evidence="2">The sequence shown here is derived from an EMBL/GenBank/DDBJ whole genome shotgun (WGS) entry which is preliminary data.</text>
</comment>
<keyword evidence="3" id="KW-1185">Reference proteome</keyword>
<gene>
    <name evidence="2" type="ORF">G7Y89_g4889</name>
</gene>
<organism evidence="2 3">
    <name type="scientific">Cudoniella acicularis</name>
    <dbReference type="NCBI Taxonomy" id="354080"/>
    <lineage>
        <taxon>Eukaryota</taxon>
        <taxon>Fungi</taxon>
        <taxon>Dikarya</taxon>
        <taxon>Ascomycota</taxon>
        <taxon>Pezizomycotina</taxon>
        <taxon>Leotiomycetes</taxon>
        <taxon>Helotiales</taxon>
        <taxon>Tricladiaceae</taxon>
        <taxon>Cudoniella</taxon>
    </lineage>
</organism>
<feature type="compositionally biased region" description="Low complexity" evidence="1">
    <location>
        <begin position="306"/>
        <end position="316"/>
    </location>
</feature>
<evidence type="ECO:0000313" key="3">
    <source>
        <dbReference type="Proteomes" id="UP000566819"/>
    </source>
</evidence>
<dbReference type="InterPro" id="IPR012337">
    <property type="entry name" value="RNaseH-like_sf"/>
</dbReference>
<sequence length="505" mass="56974">MNLRDCPSELFQEILQYAVEVRTLKRALRLKLVNKWNLPPTSPERLRDEAVIREIATQLYQELGVEDADTTQCQHYLHALCKNYTSTALQLRSAAWRMDRRRNTEAQDTKIHLLAAAVITNKASLVAKLLAESDGAIQASSIFGSPANLAAYHGNNKILRLLMPSKSEEDLRCKIFEALRGAAIGGSLETWELILDPQWGRIELYQENVNSQLPQLPLGADSYLRALMSGLSSPNKNIFARSLELLAPYRGDIAPDGWLFTSNRLIDAISQSYFDLVVYLFDQGVPIEAPMGKPTNSVPSAKLPVTDTTTSSNSSSIEAQPLTQTAQAADLYSTQQHMAIFPSCAYCLITALIHLFQPIKMVMTLSKESILAPLSTFTRMPHRGFGYTTSDFIPERLKTDLEDEVARDRLSAEEWELLAVIKKFLEALKQTTKSLESTNITLDRVFHRIYFVLCYFGNGKRQYINNLQLKQMFNSGWDKIAKYYKFSDESPVYAAALILNPSRKW</sequence>